<dbReference type="PANTHER" id="PTHR47099:SF1">
    <property type="entry name" value="METHYLCOBAMIDE:COM METHYLTRANSFERASE MTBA"/>
    <property type="match status" value="1"/>
</dbReference>
<dbReference type="AlphaFoldDB" id="A0A9D1SCY4"/>
<reference evidence="2" key="1">
    <citation type="submission" date="2020-10" db="EMBL/GenBank/DDBJ databases">
        <authorList>
            <person name="Gilroy R."/>
        </authorList>
    </citation>
    <scope>NUCLEOTIDE SEQUENCE</scope>
    <source>
        <strain evidence="2">CHK158-818</strain>
    </source>
</reference>
<dbReference type="Proteomes" id="UP000824112">
    <property type="component" value="Unassembled WGS sequence"/>
</dbReference>
<accession>A0A9D1SCY4</accession>
<comment type="caution">
    <text evidence="2">The sequence shown here is derived from an EMBL/GenBank/DDBJ whole genome shotgun (WGS) entry which is preliminary data.</text>
</comment>
<dbReference type="CDD" id="cd03465">
    <property type="entry name" value="URO-D_like"/>
    <property type="match status" value="1"/>
</dbReference>
<dbReference type="InterPro" id="IPR000257">
    <property type="entry name" value="Uroporphyrinogen_deCOase"/>
</dbReference>
<dbReference type="GO" id="GO:0004853">
    <property type="term" value="F:uroporphyrinogen decarboxylase activity"/>
    <property type="evidence" value="ECO:0007669"/>
    <property type="project" value="InterPro"/>
</dbReference>
<dbReference type="InterPro" id="IPR052024">
    <property type="entry name" value="Methanogen_methyltrans"/>
</dbReference>
<evidence type="ECO:0000313" key="2">
    <source>
        <dbReference type="EMBL" id="HIU55849.1"/>
    </source>
</evidence>
<evidence type="ECO:0000313" key="3">
    <source>
        <dbReference type="Proteomes" id="UP000824112"/>
    </source>
</evidence>
<dbReference type="EMBL" id="DVNA01000195">
    <property type="protein sequence ID" value="HIU55849.1"/>
    <property type="molecule type" value="Genomic_DNA"/>
</dbReference>
<dbReference type="GO" id="GO:0006779">
    <property type="term" value="P:porphyrin-containing compound biosynthetic process"/>
    <property type="evidence" value="ECO:0007669"/>
    <property type="project" value="InterPro"/>
</dbReference>
<evidence type="ECO:0000259" key="1">
    <source>
        <dbReference type="Pfam" id="PF01208"/>
    </source>
</evidence>
<dbReference type="Gene3D" id="3.20.20.210">
    <property type="match status" value="1"/>
</dbReference>
<gene>
    <name evidence="2" type="ORF">IAB03_08615</name>
</gene>
<protein>
    <submittedName>
        <fullName evidence="2">Uroporphyrinogen decarboxylase family protein</fullName>
    </submittedName>
</protein>
<dbReference type="Pfam" id="PF01208">
    <property type="entry name" value="URO-D"/>
    <property type="match status" value="1"/>
</dbReference>
<reference evidence="2" key="2">
    <citation type="journal article" date="2021" name="PeerJ">
        <title>Extensive microbial diversity within the chicken gut microbiome revealed by metagenomics and culture.</title>
        <authorList>
            <person name="Gilroy R."/>
            <person name="Ravi A."/>
            <person name="Getino M."/>
            <person name="Pursley I."/>
            <person name="Horton D.L."/>
            <person name="Alikhan N.F."/>
            <person name="Baker D."/>
            <person name="Gharbi K."/>
            <person name="Hall N."/>
            <person name="Watson M."/>
            <person name="Adriaenssens E.M."/>
            <person name="Foster-Nyarko E."/>
            <person name="Jarju S."/>
            <person name="Secka A."/>
            <person name="Antonio M."/>
            <person name="Oren A."/>
            <person name="Chaudhuri R.R."/>
            <person name="La Ragione R."/>
            <person name="Hildebrand F."/>
            <person name="Pallen M.J."/>
        </authorList>
    </citation>
    <scope>NUCLEOTIDE SEQUENCE</scope>
    <source>
        <strain evidence="2">CHK158-818</strain>
    </source>
</reference>
<name>A0A9D1SCY4_9BACT</name>
<proteinExistence type="predicted"/>
<dbReference type="PANTHER" id="PTHR47099">
    <property type="entry name" value="METHYLCOBAMIDE:COM METHYLTRANSFERASE MTBA"/>
    <property type="match status" value="1"/>
</dbReference>
<organism evidence="2 3">
    <name type="scientific">Candidatus Gallibacteroides avistercoris</name>
    <dbReference type="NCBI Taxonomy" id="2840833"/>
    <lineage>
        <taxon>Bacteria</taxon>
        <taxon>Pseudomonadati</taxon>
        <taxon>Bacteroidota</taxon>
        <taxon>Bacteroidia</taxon>
        <taxon>Bacteroidales</taxon>
        <taxon>Bacteroidaceae</taxon>
        <taxon>Bacteroidaceae incertae sedis</taxon>
        <taxon>Candidatus Gallibacteroides</taxon>
    </lineage>
</organism>
<sequence length="336" mass="36757">MKRNMKDWIASVIASKQRIAIPIMTHSGIELIGRTVYDAVTNGEIHYQAIQILSEKYPSAASSVIMDLTVEAEAFGAQVYFSENEIPSIVGRLVSTPEEIEKLKIPSLNTARLPEYIKATRLMAANASKPVLAGCIGPYSLSGRLYDMSEMMMAMYIDPDSIRLLLSKCTEFITSYCLALKDAGANGVFMAEPAAGLLSNEDCMEFSSRYIKQIVDAVQDDSFSVFLHNCGNTGQCTKAMVYTHAAGYHFGNGIDMVSALNECPKDGLVMGNIDPVSVFKMASPQQVYEQTSQLLADTAAYPNFVLSSGCDTPPEIPFTNITTFYQALNDYNATLK</sequence>
<dbReference type="SUPFAM" id="SSF51726">
    <property type="entry name" value="UROD/MetE-like"/>
    <property type="match status" value="1"/>
</dbReference>
<dbReference type="InterPro" id="IPR038071">
    <property type="entry name" value="UROD/MetE-like_sf"/>
</dbReference>
<feature type="domain" description="Uroporphyrinogen decarboxylase (URO-D)" evidence="1">
    <location>
        <begin position="27"/>
        <end position="330"/>
    </location>
</feature>